<gene>
    <name evidence="3" type="ORF">NCTC5908_00289</name>
</gene>
<dbReference type="STRING" id="732.ADJ80_10095"/>
<sequence>MKLKSLLFILSLIPTALSAQWVNVGNADYNWGPFLVYSIDLATENGEYKENQLPMMLSFKYEKPVEGKNFAISLIKEMEHLKADKTKMDLWLKEMQEIFPDFSPNAVLRYIALPDKGYFILNDSILDHEFEPEFSQMLINIWLSPESNFIKLQPQLLGKEKGSTSLDEFKTQPEVDPMGEDDASPQLPPNFPLNTLDPDMNG</sequence>
<evidence type="ECO:0000256" key="2">
    <source>
        <dbReference type="SAM" id="SignalP"/>
    </source>
</evidence>
<dbReference type="AlphaFoldDB" id="A0A336N5W1"/>
<evidence type="ECO:0008006" key="5">
    <source>
        <dbReference type="Google" id="ProtNLM"/>
    </source>
</evidence>
<evidence type="ECO:0000313" key="4">
    <source>
        <dbReference type="Proteomes" id="UP000253728"/>
    </source>
</evidence>
<feature type="chain" id="PRO_5016250732" description="Chalcone isomerase domain-containing protein" evidence="2">
    <location>
        <begin position="20"/>
        <end position="202"/>
    </location>
</feature>
<accession>A0A336N5W1</accession>
<evidence type="ECO:0000313" key="3">
    <source>
        <dbReference type="EMBL" id="SSY93301.1"/>
    </source>
</evidence>
<dbReference type="Proteomes" id="UP000253728">
    <property type="component" value="Unassembled WGS sequence"/>
</dbReference>
<name>A0A336N5W1_AGGAP</name>
<protein>
    <recommendedName>
        <fullName evidence="5">Chalcone isomerase domain-containing protein</fullName>
    </recommendedName>
</protein>
<feature type="region of interest" description="Disordered" evidence="1">
    <location>
        <begin position="161"/>
        <end position="202"/>
    </location>
</feature>
<dbReference type="EMBL" id="UFSP01000001">
    <property type="protein sequence ID" value="SSY93301.1"/>
    <property type="molecule type" value="Genomic_DNA"/>
</dbReference>
<evidence type="ECO:0000256" key="1">
    <source>
        <dbReference type="SAM" id="MobiDB-lite"/>
    </source>
</evidence>
<feature type="signal peptide" evidence="2">
    <location>
        <begin position="1"/>
        <end position="19"/>
    </location>
</feature>
<keyword evidence="2" id="KW-0732">Signal</keyword>
<proteinExistence type="predicted"/>
<reference evidence="3 4" key="1">
    <citation type="submission" date="2018-06" db="EMBL/GenBank/DDBJ databases">
        <authorList>
            <consortium name="Pathogen Informatics"/>
            <person name="Doyle S."/>
        </authorList>
    </citation>
    <scope>NUCLEOTIDE SEQUENCE [LARGE SCALE GENOMIC DNA]</scope>
    <source>
        <strain evidence="3 4">NCTC5908</strain>
    </source>
</reference>
<dbReference type="GeneID" id="49636379"/>
<dbReference type="RefSeq" id="WP_005703909.1">
    <property type="nucleotide sequence ID" value="NZ_MAQF01000012.1"/>
</dbReference>
<feature type="compositionally biased region" description="Basic and acidic residues" evidence="1">
    <location>
        <begin position="161"/>
        <end position="173"/>
    </location>
</feature>
<organism evidence="3 4">
    <name type="scientific">Aggregatibacter aphrophilus</name>
    <name type="common">Haemophilus aphrophilus</name>
    <dbReference type="NCBI Taxonomy" id="732"/>
    <lineage>
        <taxon>Bacteria</taxon>
        <taxon>Pseudomonadati</taxon>
        <taxon>Pseudomonadota</taxon>
        <taxon>Gammaproteobacteria</taxon>
        <taxon>Pasteurellales</taxon>
        <taxon>Pasteurellaceae</taxon>
        <taxon>Aggregatibacter</taxon>
    </lineage>
</organism>